<dbReference type="Proteomes" id="UP000623958">
    <property type="component" value="Unassembled WGS sequence"/>
</dbReference>
<proteinExistence type="predicted"/>
<evidence type="ECO:0000313" key="1">
    <source>
        <dbReference type="EMBL" id="GHH47706.1"/>
    </source>
</evidence>
<evidence type="ECO:0000313" key="2">
    <source>
        <dbReference type="Proteomes" id="UP000623958"/>
    </source>
</evidence>
<evidence type="ECO:0008006" key="3">
    <source>
        <dbReference type="Google" id="ProtNLM"/>
    </source>
</evidence>
<comment type="caution">
    <text evidence="1">The sequence shown here is derived from an EMBL/GenBank/DDBJ whole genome shotgun (WGS) entry which is preliminary data.</text>
</comment>
<protein>
    <recommendedName>
        <fullName evidence="3">Lipoprotein</fullName>
    </recommendedName>
</protein>
<gene>
    <name evidence="1" type="ORF">GCM10009090_04560</name>
</gene>
<accession>A0A919KH04</accession>
<dbReference type="RefSeq" id="WP_434028471.1">
    <property type="nucleotide sequence ID" value="NZ_BNBA01000002.1"/>
</dbReference>
<dbReference type="PROSITE" id="PS51257">
    <property type="entry name" value="PROKAR_LIPOPROTEIN"/>
    <property type="match status" value="1"/>
</dbReference>
<sequence>MSLRLPWPILATCLLAACAGRPVREAEQAVYRQDVAMQMLPPSSGGMGTGAAQSYSLQPGERFRMPEPLVDTAPVLPESVLTRELAPTRICARVAIGADGAVMFADSLTAREACTAGDDPANAALVEAALAAVRGWRFRPAALCRFAAGAPLPDGDGCDGAREVEPVPVTLQFAFTFAVHAGRAEVHRDGMAR</sequence>
<name>A0A919KH04_9XANT</name>
<organism evidence="1 2">
    <name type="scientific">Xanthomonas boreopolis</name>
    <dbReference type="NCBI Taxonomy" id="86183"/>
    <lineage>
        <taxon>Bacteria</taxon>
        <taxon>Pseudomonadati</taxon>
        <taxon>Pseudomonadota</taxon>
        <taxon>Gammaproteobacteria</taxon>
        <taxon>Lysobacterales</taxon>
        <taxon>Lysobacteraceae</taxon>
        <taxon>Xanthomonas</taxon>
    </lineage>
</organism>
<reference evidence="1" key="1">
    <citation type="journal article" date="2014" name="Int. J. Syst. Evol. Microbiol.">
        <title>Complete genome sequence of Corynebacterium casei LMG S-19264T (=DSM 44701T), isolated from a smear-ripened cheese.</title>
        <authorList>
            <consortium name="US DOE Joint Genome Institute (JGI-PGF)"/>
            <person name="Walter F."/>
            <person name="Albersmeier A."/>
            <person name="Kalinowski J."/>
            <person name="Ruckert C."/>
        </authorList>
    </citation>
    <scope>NUCLEOTIDE SEQUENCE</scope>
    <source>
        <strain evidence="1">JCM 13306</strain>
    </source>
</reference>
<dbReference type="AlphaFoldDB" id="A0A919KH04"/>
<keyword evidence="2" id="KW-1185">Reference proteome</keyword>
<dbReference type="EMBL" id="BNBA01000002">
    <property type="protein sequence ID" value="GHH47706.1"/>
    <property type="molecule type" value="Genomic_DNA"/>
</dbReference>
<dbReference type="Gene3D" id="3.30.1150.10">
    <property type="match status" value="1"/>
</dbReference>
<reference evidence="1" key="2">
    <citation type="submission" date="2020-09" db="EMBL/GenBank/DDBJ databases">
        <authorList>
            <person name="Sun Q."/>
            <person name="Ohkuma M."/>
        </authorList>
    </citation>
    <scope>NUCLEOTIDE SEQUENCE</scope>
    <source>
        <strain evidence="1">JCM 13306</strain>
    </source>
</reference>